<gene>
    <name evidence="1" type="ORF">D174_25265</name>
</gene>
<accession>V5XIV0</accession>
<sequence>MEAAFAIAALVAVLVVCLAGINATVLHIRCVDAAREAARLLARGDDGVAAARRVGPTGSTISAQRDGAFVVVRVSTATALLPGIVISGDAVAMAEQFR</sequence>
<dbReference type="GeneID" id="43452754"/>
<name>V5XIV0_MYCNE</name>
<dbReference type="RefSeq" id="WP_019510767.1">
    <property type="nucleotide sequence ID" value="NC_023036.2"/>
</dbReference>
<dbReference type="KEGG" id="mne:D174_25265"/>
<organism evidence="1 2">
    <name type="scientific">Mycolicibacterium neoaurum VKM Ac-1815D</name>
    <dbReference type="NCBI Taxonomy" id="700508"/>
    <lineage>
        <taxon>Bacteria</taxon>
        <taxon>Bacillati</taxon>
        <taxon>Actinomycetota</taxon>
        <taxon>Actinomycetes</taxon>
        <taxon>Mycobacteriales</taxon>
        <taxon>Mycobacteriaceae</taxon>
        <taxon>Mycolicibacterium</taxon>
    </lineage>
</organism>
<dbReference type="HOGENOM" id="CLU_116311_1_1_11"/>
<proteinExistence type="predicted"/>
<dbReference type="AlphaFoldDB" id="V5XIV0"/>
<dbReference type="EMBL" id="CP006936">
    <property type="protein sequence ID" value="AHC27656.1"/>
    <property type="molecule type" value="Genomic_DNA"/>
</dbReference>
<dbReference type="NCBIfam" id="NF041390">
    <property type="entry name" value="TadE_Rv3655c"/>
    <property type="match status" value="1"/>
</dbReference>
<evidence type="ECO:0008006" key="3">
    <source>
        <dbReference type="Google" id="ProtNLM"/>
    </source>
</evidence>
<dbReference type="eggNOG" id="ENOG5033A2X">
    <property type="taxonomic scope" value="Bacteria"/>
</dbReference>
<evidence type="ECO:0000313" key="1">
    <source>
        <dbReference type="EMBL" id="AHC27656.1"/>
    </source>
</evidence>
<dbReference type="InterPro" id="IPR049790">
    <property type="entry name" value="Rv3655c/TadE"/>
</dbReference>
<keyword evidence="2" id="KW-1185">Reference proteome</keyword>
<evidence type="ECO:0000313" key="2">
    <source>
        <dbReference type="Proteomes" id="UP000018763"/>
    </source>
</evidence>
<reference evidence="1 2" key="1">
    <citation type="journal article" date="2014" name="Genome Announc.">
        <title>Complete Genome Sequence of Sterol-Transforming Mycobacterium neoaurum Strain VKM Ac-1815D.</title>
        <authorList>
            <person name="Shtratnikova V.Y."/>
            <person name="Bragin E.Y."/>
            <person name="Dovbnya D.V."/>
            <person name="Pekov Y.A."/>
            <person name="Schelkunov M.I."/>
            <person name="Strizhov N."/>
            <person name="Ivashina T.V."/>
            <person name="Ashapkin V.V."/>
            <person name="Donova M.V."/>
        </authorList>
    </citation>
    <scope>NUCLEOTIDE SEQUENCE [LARGE SCALE GENOMIC DNA]</scope>
    <source>
        <strain evidence="1 2">VKM Ac-1815D</strain>
    </source>
</reference>
<dbReference type="Proteomes" id="UP000018763">
    <property type="component" value="Chromosome"/>
</dbReference>
<protein>
    <recommendedName>
        <fullName evidence="3">Pilus biosynthesis protein TadE</fullName>
    </recommendedName>
</protein>